<dbReference type="PANTHER" id="PTHR48090:SF1">
    <property type="entry name" value="PROPHAGE BACTOPRENOL GLUCOSYL TRANSFERASE HOMOLOG"/>
    <property type="match status" value="1"/>
</dbReference>
<dbReference type="InterPro" id="IPR050256">
    <property type="entry name" value="Glycosyltransferase_2"/>
</dbReference>
<dbReference type="RefSeq" id="WP_074237488.1">
    <property type="nucleotide sequence ID" value="NZ_FSRA01000001.1"/>
</dbReference>
<reference evidence="9 10" key="1">
    <citation type="submission" date="2016-11" db="EMBL/GenBank/DDBJ databases">
        <authorList>
            <person name="Jaros S."/>
            <person name="Januszkiewicz K."/>
            <person name="Wedrychowicz H."/>
        </authorList>
    </citation>
    <scope>NUCLEOTIDE SEQUENCE [LARGE SCALE GENOMIC DNA]</scope>
    <source>
        <strain evidence="9 10">DSM 24787</strain>
    </source>
</reference>
<dbReference type="InterPro" id="IPR001173">
    <property type="entry name" value="Glyco_trans_2-like"/>
</dbReference>
<keyword evidence="6 7" id="KW-0472">Membrane</keyword>
<evidence type="ECO:0000256" key="7">
    <source>
        <dbReference type="SAM" id="Phobius"/>
    </source>
</evidence>
<evidence type="ECO:0000256" key="1">
    <source>
        <dbReference type="ARBA" id="ARBA00004141"/>
    </source>
</evidence>
<dbReference type="GO" id="GO:0005886">
    <property type="term" value="C:plasma membrane"/>
    <property type="evidence" value="ECO:0007669"/>
    <property type="project" value="TreeGrafter"/>
</dbReference>
<evidence type="ECO:0000256" key="2">
    <source>
        <dbReference type="ARBA" id="ARBA00022676"/>
    </source>
</evidence>
<evidence type="ECO:0000256" key="4">
    <source>
        <dbReference type="ARBA" id="ARBA00022692"/>
    </source>
</evidence>
<keyword evidence="10" id="KW-1185">Reference proteome</keyword>
<dbReference type="STRING" id="536979.SAMN04488055_0389"/>
<evidence type="ECO:0000256" key="3">
    <source>
        <dbReference type="ARBA" id="ARBA00022679"/>
    </source>
</evidence>
<dbReference type="InterPro" id="IPR029044">
    <property type="entry name" value="Nucleotide-diphossugar_trans"/>
</dbReference>
<proteinExistence type="predicted"/>
<dbReference type="CDD" id="cd04187">
    <property type="entry name" value="DPM1_like_bac"/>
    <property type="match status" value="1"/>
</dbReference>
<evidence type="ECO:0000256" key="6">
    <source>
        <dbReference type="ARBA" id="ARBA00023136"/>
    </source>
</evidence>
<protein>
    <submittedName>
        <fullName evidence="9">Glycosyltransferase involved in cell wall bisynthesis</fullName>
    </submittedName>
</protein>
<evidence type="ECO:0000313" key="9">
    <source>
        <dbReference type="EMBL" id="SIN66640.1"/>
    </source>
</evidence>
<name>A0A1N6D767_9BACT</name>
<dbReference type="EMBL" id="FSRA01000001">
    <property type="protein sequence ID" value="SIN66640.1"/>
    <property type="molecule type" value="Genomic_DNA"/>
</dbReference>
<dbReference type="PANTHER" id="PTHR48090">
    <property type="entry name" value="UNDECAPRENYL-PHOSPHATE 4-DEOXY-4-FORMAMIDO-L-ARABINOSE TRANSFERASE-RELATED"/>
    <property type="match status" value="1"/>
</dbReference>
<evidence type="ECO:0000256" key="5">
    <source>
        <dbReference type="ARBA" id="ARBA00022989"/>
    </source>
</evidence>
<keyword evidence="2" id="KW-0328">Glycosyltransferase</keyword>
<keyword evidence="3 9" id="KW-0808">Transferase</keyword>
<dbReference type="AlphaFoldDB" id="A0A1N6D767"/>
<sequence length="331" mass="37471">MTKLAIIIPCYNEEEVLPETALRIYQLLVQLINRHMISADSYALFVDDGSKDRTWSMIEDLHHKNAAFRGLKLSRNFGHQNALLAGLSHADDAHVMISIDADLQDDLSAIEKMLAAYERGYEIVYGVREDRSTDSWFKRATALGFYKLLSMMGTESVYNHADYRLLSQKAFAAFRDFKEVNLYLRGMIPMLGFKQTAVYYKRDIRKAGTSKYPLAKMLSFAWDGLTSLSSRPLRFVTVTGGVVFLLSIGMSIYALISYLSDATIHGWASTVLPMYFLGGIQLFCIGLIGEYVGKIYREVKQRPRFIIEEHLKGDPFEAIEHRASKVSTLAG</sequence>
<dbReference type="GO" id="GO:0016757">
    <property type="term" value="F:glycosyltransferase activity"/>
    <property type="evidence" value="ECO:0007669"/>
    <property type="project" value="UniProtKB-KW"/>
</dbReference>
<feature type="domain" description="Glycosyltransferase 2-like" evidence="8">
    <location>
        <begin position="6"/>
        <end position="171"/>
    </location>
</feature>
<evidence type="ECO:0000259" key="8">
    <source>
        <dbReference type="Pfam" id="PF00535"/>
    </source>
</evidence>
<dbReference type="OrthoDB" id="9807778at2"/>
<feature type="transmembrane region" description="Helical" evidence="7">
    <location>
        <begin position="272"/>
        <end position="292"/>
    </location>
</feature>
<gene>
    <name evidence="9" type="ORF">SAMN04488055_0389</name>
</gene>
<comment type="subcellular location">
    <subcellularLocation>
        <location evidence="1">Membrane</location>
        <topology evidence="1">Multi-pass membrane protein</topology>
    </subcellularLocation>
</comment>
<accession>A0A1N6D767</accession>
<feature type="transmembrane region" description="Helical" evidence="7">
    <location>
        <begin position="235"/>
        <end position="260"/>
    </location>
</feature>
<dbReference type="Proteomes" id="UP000185003">
    <property type="component" value="Unassembled WGS sequence"/>
</dbReference>
<dbReference type="Pfam" id="PF00535">
    <property type="entry name" value="Glycos_transf_2"/>
    <property type="match status" value="1"/>
</dbReference>
<keyword evidence="4 7" id="KW-0812">Transmembrane</keyword>
<dbReference type="SUPFAM" id="SSF53448">
    <property type="entry name" value="Nucleotide-diphospho-sugar transferases"/>
    <property type="match status" value="1"/>
</dbReference>
<evidence type="ECO:0000313" key="10">
    <source>
        <dbReference type="Proteomes" id="UP000185003"/>
    </source>
</evidence>
<organism evidence="9 10">
    <name type="scientific">Chitinophaga niabensis</name>
    <dbReference type="NCBI Taxonomy" id="536979"/>
    <lineage>
        <taxon>Bacteria</taxon>
        <taxon>Pseudomonadati</taxon>
        <taxon>Bacteroidota</taxon>
        <taxon>Chitinophagia</taxon>
        <taxon>Chitinophagales</taxon>
        <taxon>Chitinophagaceae</taxon>
        <taxon>Chitinophaga</taxon>
    </lineage>
</organism>
<keyword evidence="5 7" id="KW-1133">Transmembrane helix</keyword>
<dbReference type="Gene3D" id="3.90.550.10">
    <property type="entry name" value="Spore Coat Polysaccharide Biosynthesis Protein SpsA, Chain A"/>
    <property type="match status" value="1"/>
</dbReference>